<dbReference type="InterPro" id="IPR036514">
    <property type="entry name" value="SGNH_hydro_sf"/>
</dbReference>
<evidence type="ECO:0000256" key="1">
    <source>
        <dbReference type="SAM" id="SignalP"/>
    </source>
</evidence>
<dbReference type="PANTHER" id="PTHR21325:SF31">
    <property type="entry name" value="GH22081P-RELATED"/>
    <property type="match status" value="1"/>
</dbReference>
<reference evidence="2" key="1">
    <citation type="submission" date="2020-01" db="EMBL/GenBank/DDBJ databases">
        <title>Genome Sequencing of Three Apophysomyces-Like Fungal Strains Confirms a Novel Fungal Genus in the Mucoromycota with divergent Burkholderia-like Endosymbiotic Bacteria.</title>
        <authorList>
            <person name="Stajich J.E."/>
            <person name="Macias A.M."/>
            <person name="Carter-House D."/>
            <person name="Lovett B."/>
            <person name="Kasson L.R."/>
            <person name="Berry K."/>
            <person name="Grigoriev I."/>
            <person name="Chang Y."/>
            <person name="Spatafora J."/>
            <person name="Kasson M.T."/>
        </authorList>
    </citation>
    <scope>NUCLEOTIDE SEQUENCE</scope>
    <source>
        <strain evidence="2">NRRL A-21654</strain>
    </source>
</reference>
<dbReference type="SUPFAM" id="SSF52266">
    <property type="entry name" value="SGNH hydrolase"/>
    <property type="match status" value="1"/>
</dbReference>
<sequence length="419" mass="46336">MLFYLVPLTVSICAYPLVTAFGVQSCPPLPKRDPPTSVHDLRPDDIKVIGAIGDSITAGLLAKNIDTEYATLKDIREYRGLSGFMGVSEGTVSVANYIKHYSPYLVGGSDGTEQLPICPGIAKEYSDSSENNTMISNVKKFIDTFFCLDAHHNPQIDHLNAAISSASSKSIDEQVDYLVKYIGRGTAAADDWKLVNVFLGTNDVAASCLPGFDMVSYRNRMKAGIQRLIDKVDKVLVNIVGIFHMENIPAITKRHPDYRKPLIVNTGNNETTIDLQDYECVCRKMSLEAVEKLLTGKEHLAFLNSLTNKPAEEAAIYFLGLQVDLANTMLREITAEFALTRNDRSAVVFQPFNVAIDTVPVQALSNIDGYHPDILGQSFIGTSVWNQMFRPSSEKLSTIRFDEKLSAYCPKAEDRFQTA</sequence>
<organism evidence="2 3">
    <name type="scientific">Apophysomyces ossiformis</name>
    <dbReference type="NCBI Taxonomy" id="679940"/>
    <lineage>
        <taxon>Eukaryota</taxon>
        <taxon>Fungi</taxon>
        <taxon>Fungi incertae sedis</taxon>
        <taxon>Mucoromycota</taxon>
        <taxon>Mucoromycotina</taxon>
        <taxon>Mucoromycetes</taxon>
        <taxon>Mucorales</taxon>
        <taxon>Mucorineae</taxon>
        <taxon>Mucoraceae</taxon>
        <taxon>Apophysomyces</taxon>
    </lineage>
</organism>
<evidence type="ECO:0000313" key="2">
    <source>
        <dbReference type="EMBL" id="KAF7723106.1"/>
    </source>
</evidence>
<feature type="chain" id="PRO_5034188387" evidence="1">
    <location>
        <begin position="21"/>
        <end position="419"/>
    </location>
</feature>
<keyword evidence="3" id="KW-1185">Reference proteome</keyword>
<gene>
    <name evidence="2" type="ORF">EC973_002336</name>
</gene>
<dbReference type="Proteomes" id="UP000605846">
    <property type="component" value="Unassembled WGS sequence"/>
</dbReference>
<name>A0A8H7BN12_9FUNG</name>
<dbReference type="EMBL" id="JABAYA010000163">
    <property type="protein sequence ID" value="KAF7723106.1"/>
    <property type="molecule type" value="Genomic_DNA"/>
</dbReference>
<evidence type="ECO:0000313" key="3">
    <source>
        <dbReference type="Proteomes" id="UP000605846"/>
    </source>
</evidence>
<dbReference type="InterPro" id="IPR001087">
    <property type="entry name" value="GDSL"/>
</dbReference>
<feature type="signal peptide" evidence="1">
    <location>
        <begin position="1"/>
        <end position="20"/>
    </location>
</feature>
<proteinExistence type="predicted"/>
<dbReference type="GO" id="GO:0006644">
    <property type="term" value="P:phospholipid metabolic process"/>
    <property type="evidence" value="ECO:0007669"/>
    <property type="project" value="TreeGrafter"/>
</dbReference>
<accession>A0A8H7BN12</accession>
<dbReference type="PANTHER" id="PTHR21325">
    <property type="entry name" value="PHOSPHOLIPASE B, PLB1"/>
    <property type="match status" value="1"/>
</dbReference>
<dbReference type="InterPro" id="IPR038885">
    <property type="entry name" value="PLB1"/>
</dbReference>
<protein>
    <submittedName>
        <fullName evidence="2">Uncharacterized protein</fullName>
    </submittedName>
</protein>
<dbReference type="OrthoDB" id="10265800at2759"/>
<dbReference type="Gene3D" id="3.40.50.1110">
    <property type="entry name" value="SGNH hydrolase"/>
    <property type="match status" value="1"/>
</dbReference>
<dbReference type="GO" id="GO:0004620">
    <property type="term" value="F:phospholipase activity"/>
    <property type="evidence" value="ECO:0007669"/>
    <property type="project" value="InterPro"/>
</dbReference>
<dbReference type="Pfam" id="PF00657">
    <property type="entry name" value="Lipase_GDSL"/>
    <property type="match status" value="1"/>
</dbReference>
<keyword evidence="1" id="KW-0732">Signal</keyword>
<comment type="caution">
    <text evidence="2">The sequence shown here is derived from an EMBL/GenBank/DDBJ whole genome shotgun (WGS) entry which is preliminary data.</text>
</comment>
<dbReference type="AlphaFoldDB" id="A0A8H7BN12"/>